<feature type="domain" description="AB hydrolase-1" evidence="2">
    <location>
        <begin position="28"/>
        <end position="233"/>
    </location>
</feature>
<gene>
    <name evidence="3" type="ORF">WCY31_04270</name>
</gene>
<reference evidence="3 4" key="1">
    <citation type="submission" date="2024-03" db="EMBL/GenBank/DDBJ databases">
        <title>Sulfurimonas sp. HSL3-1.</title>
        <authorList>
            <person name="Wang S."/>
        </authorList>
    </citation>
    <scope>NUCLEOTIDE SEQUENCE [LARGE SCALE GENOMIC DNA]</scope>
    <source>
        <strain evidence="3 4">HSL3-1</strain>
    </source>
</reference>
<evidence type="ECO:0000256" key="1">
    <source>
        <dbReference type="ARBA" id="ARBA00022801"/>
    </source>
</evidence>
<accession>A0ABZ3HCA6</accession>
<dbReference type="RefSeq" id="WP_345973295.1">
    <property type="nucleotide sequence ID" value="NZ_CP147920.1"/>
</dbReference>
<dbReference type="InterPro" id="IPR000073">
    <property type="entry name" value="AB_hydrolase_1"/>
</dbReference>
<protein>
    <submittedName>
        <fullName evidence="3">Alpha/beta hydrolase</fullName>
    </submittedName>
</protein>
<dbReference type="GO" id="GO:0016787">
    <property type="term" value="F:hydrolase activity"/>
    <property type="evidence" value="ECO:0007669"/>
    <property type="project" value="UniProtKB-KW"/>
</dbReference>
<dbReference type="EMBL" id="CP147920">
    <property type="protein sequence ID" value="XAU15924.1"/>
    <property type="molecule type" value="Genomic_DNA"/>
</dbReference>
<name>A0ABZ3HCA6_9BACT</name>
<keyword evidence="4" id="KW-1185">Reference proteome</keyword>
<evidence type="ECO:0000259" key="2">
    <source>
        <dbReference type="Pfam" id="PF12697"/>
    </source>
</evidence>
<sequence>MAIKTLQYAQQTFSVSYEIVNPGAKHTIVFLHGWGSNKELMKQAFGRTLDTFRHVYIDLPGFGNSTAPISLDSEGYADIMELFLAQINANDKEIIVGHSFGGKVATLLRPRLLVLLSSAGIVWPKPLKVRAKIAAFKLLKNLGLAQLRARFVAEDAKSLNRVMYETFKRVVNEDFSGTFRHFGGRALLCWGRDDTATPMKSAEKIDTLIENSRLVAMEGDHYFFLKQPEAVAAEIAAEFTRSVK</sequence>
<dbReference type="SUPFAM" id="SSF53474">
    <property type="entry name" value="alpha/beta-Hydrolases"/>
    <property type="match status" value="1"/>
</dbReference>
<dbReference type="Proteomes" id="UP001447842">
    <property type="component" value="Chromosome"/>
</dbReference>
<dbReference type="Gene3D" id="3.40.50.1820">
    <property type="entry name" value="alpha/beta hydrolase"/>
    <property type="match status" value="1"/>
</dbReference>
<evidence type="ECO:0000313" key="4">
    <source>
        <dbReference type="Proteomes" id="UP001447842"/>
    </source>
</evidence>
<dbReference type="Pfam" id="PF12697">
    <property type="entry name" value="Abhydrolase_6"/>
    <property type="match status" value="1"/>
</dbReference>
<dbReference type="PANTHER" id="PTHR43798">
    <property type="entry name" value="MONOACYLGLYCEROL LIPASE"/>
    <property type="match status" value="1"/>
</dbReference>
<proteinExistence type="predicted"/>
<keyword evidence="1 3" id="KW-0378">Hydrolase</keyword>
<dbReference type="PANTHER" id="PTHR43798:SF31">
    <property type="entry name" value="AB HYDROLASE SUPERFAMILY PROTEIN YCLE"/>
    <property type="match status" value="1"/>
</dbReference>
<dbReference type="InterPro" id="IPR029058">
    <property type="entry name" value="AB_hydrolase_fold"/>
</dbReference>
<dbReference type="InterPro" id="IPR050266">
    <property type="entry name" value="AB_hydrolase_sf"/>
</dbReference>
<evidence type="ECO:0000313" key="3">
    <source>
        <dbReference type="EMBL" id="XAU15924.1"/>
    </source>
</evidence>
<organism evidence="3 4">
    <name type="scientific">Sulfurimonas diazotrophicus</name>
    <dbReference type="NCBI Taxonomy" id="3131939"/>
    <lineage>
        <taxon>Bacteria</taxon>
        <taxon>Pseudomonadati</taxon>
        <taxon>Campylobacterota</taxon>
        <taxon>Epsilonproteobacteria</taxon>
        <taxon>Campylobacterales</taxon>
        <taxon>Sulfurimonadaceae</taxon>
        <taxon>Sulfurimonas</taxon>
    </lineage>
</organism>